<dbReference type="SUPFAM" id="SSF49478">
    <property type="entry name" value="Cna protein B-type domain"/>
    <property type="match status" value="1"/>
</dbReference>
<evidence type="ECO:0000259" key="1">
    <source>
        <dbReference type="Pfam" id="PF07715"/>
    </source>
</evidence>
<comment type="caution">
    <text evidence="2">The sequence shown here is derived from an EMBL/GenBank/DDBJ whole genome shotgun (WGS) entry which is preliminary data.</text>
</comment>
<dbReference type="InterPro" id="IPR037066">
    <property type="entry name" value="Plug_dom_sf"/>
</dbReference>
<dbReference type="AlphaFoldDB" id="R9GW15"/>
<name>R9GW15_9SPHI</name>
<sequence>MRRFHFLILAVFICSAYSFSIKTDDDPLNKIIAKIDKILNEYPQEKVHIHTDKPYYVAGDTIWFKAYIVNARQNRLSGLSQILYVDLINEKDSLEKKLRLPVISGLALGDFTLLDSLPEGNYRLRAYTNWMRNFGEEYYFNKTIRIGSSYTNQVFSTVSYTYSTVGTNEEVSANIEYTDNQGQPISGKEVRYVVELDNRNVAHGKGTTDSEGKLVVRFINKQPFLLKAGKITTTLEMASNRFKKKTFVIKSTNSQVDVQFFPEGGQLINGIRGRVAFKAVGSDGLSRPLSGTITDNENKVITDFKSLHAGMGTFLLTPDAGKTYTAKITFDDGSQKSITLPAALSSGYSLIVNNSDKDEMNIRISASPDLVGSGSVTLIAQANEEVLFVARNTLNKSTIAASIPKNRFPTGIVRLTVFSATYVPVAERLLFVRHAPALKMDIKNDKTTYAQREKVNMSIAVKDSLDKPVQGVFSVAIVNETKVPSKEEDETTILSDLLLSSDLKGYIEKPNYYFTELTDTKDQQLDILMMTQGWSRFTWQSTMSEAFPPIPFKPEKSLSISGIVTNYGKKPVEGSKVMILASNGSGIILNTVTGADGRFNFDNLQFNDSTRFVVQARTSKNKKNVDIKIDQVPGQLVTKSKNSPDVEINVNATLLSYLKVRRAESDELRKKGFLRRNILLDEVVISEKKATVKNSSNLNGAGNADAVILADRLQNCVSLDQCLQSLLAGVIIQGGIAYSTRSMGTPMQLILDGMYVEPDYLTSLIPQEIESIEVLRTIGNTAIYGSRGGGGVLLITTKRGDSSYSYRSFAPGIITYNPQGYTIGRQFYSPNYRNPKINAAIPDLRSTILWVPNVITDSLGKATINYFTADDPGEYKVTVEGMDTNGGLLRQIYRFIVN</sequence>
<dbReference type="Pfam" id="PF07715">
    <property type="entry name" value="Plug"/>
    <property type="match status" value="1"/>
</dbReference>
<dbReference type="eggNOG" id="COG1629">
    <property type="taxonomic scope" value="Bacteria"/>
</dbReference>
<dbReference type="EMBL" id="AQPN01000031">
    <property type="protein sequence ID" value="EOR96022.1"/>
    <property type="molecule type" value="Genomic_DNA"/>
</dbReference>
<reference evidence="2 3" key="1">
    <citation type="journal article" date="2013" name="Genome Announc.">
        <title>Draft Genome Sequence of Arcticibacter svalbardensis Strain MN12-7T, a Member of the Family Sphingobacteriaceae Isolated from an Arctic Soil Sample.</title>
        <authorList>
            <person name="Shivaji S."/>
            <person name="Ara S."/>
            <person name="Prasad S."/>
            <person name="Manasa B.P."/>
            <person name="Begum Z."/>
            <person name="Singh A."/>
            <person name="Kumar Pinnaka A."/>
        </authorList>
    </citation>
    <scope>NUCLEOTIDE SEQUENCE [LARGE SCALE GENOMIC DNA]</scope>
    <source>
        <strain evidence="2 3">MN12-7</strain>
    </source>
</reference>
<dbReference type="SUPFAM" id="SSF56935">
    <property type="entry name" value="Porins"/>
    <property type="match status" value="1"/>
</dbReference>
<evidence type="ECO:0000313" key="3">
    <source>
        <dbReference type="Proteomes" id="UP000014174"/>
    </source>
</evidence>
<keyword evidence="3" id="KW-1185">Reference proteome</keyword>
<dbReference type="OrthoDB" id="609485at2"/>
<organism evidence="2 3">
    <name type="scientific">Arcticibacter svalbardensis MN12-7</name>
    <dbReference type="NCBI Taxonomy" id="1150600"/>
    <lineage>
        <taxon>Bacteria</taxon>
        <taxon>Pseudomonadati</taxon>
        <taxon>Bacteroidota</taxon>
        <taxon>Sphingobacteriia</taxon>
        <taxon>Sphingobacteriales</taxon>
        <taxon>Sphingobacteriaceae</taxon>
        <taxon>Arcticibacter</taxon>
    </lineage>
</organism>
<dbReference type="RefSeq" id="WP_016194036.1">
    <property type="nucleotide sequence ID" value="NZ_AQPN01000031.1"/>
</dbReference>
<dbReference type="STRING" id="1150600.ADIARSV_0791"/>
<gene>
    <name evidence="2" type="ORF">ADIARSV_0791</name>
</gene>
<dbReference type="Proteomes" id="UP000014174">
    <property type="component" value="Unassembled WGS sequence"/>
</dbReference>
<dbReference type="Gene3D" id="2.60.40.1930">
    <property type="match status" value="1"/>
</dbReference>
<proteinExistence type="predicted"/>
<dbReference type="Gene3D" id="2.170.130.10">
    <property type="entry name" value="TonB-dependent receptor, plug domain"/>
    <property type="match status" value="1"/>
</dbReference>
<dbReference type="InterPro" id="IPR012910">
    <property type="entry name" value="Plug_dom"/>
</dbReference>
<dbReference type="PATRIC" id="fig|1150600.3.peg.778"/>
<evidence type="ECO:0000313" key="2">
    <source>
        <dbReference type="EMBL" id="EOR96022.1"/>
    </source>
</evidence>
<protein>
    <recommendedName>
        <fullName evidence="1">TonB-dependent receptor plug domain-containing protein</fullName>
    </recommendedName>
</protein>
<feature type="domain" description="TonB-dependent receptor plug" evidence="1">
    <location>
        <begin position="715"/>
        <end position="792"/>
    </location>
</feature>
<accession>R9GW15</accession>